<dbReference type="AlphaFoldDB" id="A0ABD3PS34"/>
<sequence>MMTSRTIKWTTLLILLCLTFFLGSFNATVRIIVDQRKEIRQFEKDKKLHNAKKPQQHSEEVNTPYDGNAQSEHPHTQHTAGNHLDNETLSALHKVTQEQINYQQLKKERQNPTLGRYRSFSRPLDEFDFSDPRRVMRSKHHSLRENTQSQQSYSRQAHYHSTPQTNSTHLLADAHFAKALRMVSSTFDKLEGGGNALPEEVYSGGYKQEKRGEKFVRMDWLKRGRRKTRGKTTTANAAASNSGGGHYGKRPIISLLSDRGDVAIFSVLMEIVHDWYVDIINGLYETLGIEMDGDETRARNKEEGNVLSEYTNRNEEDLFSWSDTKVGSQLLSIYGRIASIWSRHPRSRYESTDSRSSSKDDETSSSAAPLSNEDRIALEGLFHLEKAAELGHAEAQRMVANSLASGILPLSDHSLIQRYAKWQYINSNYVSNFTTLLAQSTLVVPDDFSSGGEQLSRAIVLWHLSAMDGNVESAMALGFRHLYSAMGGTTKIGDASTMEDHISPGYLPTTGGATDAHGTSPTSHYGVLGTCPTALAYYEAAANGVMDALESGPTKGKVSPPIDEHRLAEIHMHGGASVALDQRNKPDELEEALQYYRMLASRKRSPEPDLVAAFTIANFYHLGLRGVKQDLRLALKYYEICGDYNHWEGGGLAGLFHVWGIGMSPEERDLGKAYYYFLQGTPGGIEGCSQRMKKKRKASDKDAEEIKVCDRHCANGMGLISLLGIDGLVERSISNARKWFEISKDLGDSDGQYNYAMLRLGWMVIEINDDTFPTGFAASSLNHHGNSGQPLPYNLNYLSYRRQQLLPHDITGPSASDYTVALQELSRAASKGHIQARHKLAMIYASGAEVPKKNGKPTIAVAQSCIHALFHYKSIAEAGNTVSQRNRAAWKQYNSGDSESALRNYLATAETGSLVGQLNAAFLLERGHCLGMTTEACTRASIRLWRAAARQGSLEACLRVGDFYFYGRMKKQPTTKWRGVGELSSQHTLLLYGEERSHKNGVDGKAFYFAPGPYRWARYILYPEEIIDITLSWLAVSLSMLLDYTSRQFYYEPKTVESSEAPKEDSSYSACLSGDKGSGTCIRRSHTDADTGDVSDREQVDEHMAIAAQYYRKAAEEHKSGRANFNLGFMYEWGLGLTQDFPLAKRHYDLAREEADLAASLALFAMGVHEKMLKGWVYINAKYMDK</sequence>
<accession>A0ABD3PS34</accession>
<dbReference type="InterPro" id="IPR011990">
    <property type="entry name" value="TPR-like_helical_dom_sf"/>
</dbReference>
<feature type="signal peptide" evidence="3">
    <location>
        <begin position="1"/>
        <end position="27"/>
    </location>
</feature>
<feature type="chain" id="PRO_5044807325" evidence="3">
    <location>
        <begin position="28"/>
        <end position="1186"/>
    </location>
</feature>
<keyword evidence="5" id="KW-1185">Reference proteome</keyword>
<organism evidence="4 5">
    <name type="scientific">Cyclotella cryptica</name>
    <dbReference type="NCBI Taxonomy" id="29204"/>
    <lineage>
        <taxon>Eukaryota</taxon>
        <taxon>Sar</taxon>
        <taxon>Stramenopiles</taxon>
        <taxon>Ochrophyta</taxon>
        <taxon>Bacillariophyta</taxon>
        <taxon>Coscinodiscophyceae</taxon>
        <taxon>Thalassiosirophycidae</taxon>
        <taxon>Stephanodiscales</taxon>
        <taxon>Stephanodiscaceae</taxon>
        <taxon>Cyclotella</taxon>
    </lineage>
</organism>
<proteinExistence type="inferred from homology"/>
<feature type="region of interest" description="Disordered" evidence="2">
    <location>
        <begin position="44"/>
        <end position="82"/>
    </location>
</feature>
<dbReference type="EMBL" id="JABMIG020000125">
    <property type="protein sequence ID" value="KAL3790582.1"/>
    <property type="molecule type" value="Genomic_DNA"/>
</dbReference>
<dbReference type="SMART" id="SM00671">
    <property type="entry name" value="SEL1"/>
    <property type="match status" value="4"/>
</dbReference>
<evidence type="ECO:0000256" key="1">
    <source>
        <dbReference type="ARBA" id="ARBA00038101"/>
    </source>
</evidence>
<reference evidence="4 5" key="1">
    <citation type="journal article" date="2020" name="G3 (Bethesda)">
        <title>Improved Reference Genome for Cyclotella cryptica CCMP332, a Model for Cell Wall Morphogenesis, Salinity Adaptation, and Lipid Production in Diatoms (Bacillariophyta).</title>
        <authorList>
            <person name="Roberts W.R."/>
            <person name="Downey K.M."/>
            <person name="Ruck E.C."/>
            <person name="Traller J.C."/>
            <person name="Alverson A.J."/>
        </authorList>
    </citation>
    <scope>NUCLEOTIDE SEQUENCE [LARGE SCALE GENOMIC DNA]</scope>
    <source>
        <strain evidence="4 5">CCMP332</strain>
    </source>
</reference>
<gene>
    <name evidence="4" type="ORF">HJC23_008788</name>
</gene>
<feature type="region of interest" description="Disordered" evidence="2">
    <location>
        <begin position="348"/>
        <end position="370"/>
    </location>
</feature>
<protein>
    <submittedName>
        <fullName evidence="4">Uncharacterized protein</fullName>
    </submittedName>
</protein>
<comment type="caution">
    <text evidence="4">The sequence shown here is derived from an EMBL/GenBank/DDBJ whole genome shotgun (WGS) entry which is preliminary data.</text>
</comment>
<evidence type="ECO:0000256" key="2">
    <source>
        <dbReference type="SAM" id="MobiDB-lite"/>
    </source>
</evidence>
<dbReference type="PANTHER" id="PTHR11102">
    <property type="entry name" value="SEL-1-LIKE PROTEIN"/>
    <property type="match status" value="1"/>
</dbReference>
<dbReference type="Proteomes" id="UP001516023">
    <property type="component" value="Unassembled WGS sequence"/>
</dbReference>
<keyword evidence="3" id="KW-0732">Signal</keyword>
<dbReference type="InterPro" id="IPR050767">
    <property type="entry name" value="Sel1_AlgK"/>
</dbReference>
<dbReference type="Gene3D" id="1.25.40.10">
    <property type="entry name" value="Tetratricopeptide repeat domain"/>
    <property type="match status" value="3"/>
</dbReference>
<comment type="similarity">
    <text evidence="1">Belongs to the sel-1 family.</text>
</comment>
<name>A0ABD3PS34_9STRA</name>
<feature type="region of interest" description="Disordered" evidence="2">
    <location>
        <begin position="136"/>
        <end position="165"/>
    </location>
</feature>
<dbReference type="Pfam" id="PF08238">
    <property type="entry name" value="Sel1"/>
    <property type="match status" value="7"/>
</dbReference>
<dbReference type="InterPro" id="IPR006597">
    <property type="entry name" value="Sel1-like"/>
</dbReference>
<evidence type="ECO:0000256" key="3">
    <source>
        <dbReference type="SAM" id="SignalP"/>
    </source>
</evidence>
<evidence type="ECO:0000313" key="5">
    <source>
        <dbReference type="Proteomes" id="UP001516023"/>
    </source>
</evidence>
<feature type="compositionally biased region" description="Basic and acidic residues" evidence="2">
    <location>
        <begin position="348"/>
        <end position="362"/>
    </location>
</feature>
<feature type="compositionally biased region" description="Polar residues" evidence="2">
    <location>
        <begin position="145"/>
        <end position="165"/>
    </location>
</feature>
<evidence type="ECO:0000313" key="4">
    <source>
        <dbReference type="EMBL" id="KAL3790582.1"/>
    </source>
</evidence>
<dbReference type="SUPFAM" id="SSF81901">
    <property type="entry name" value="HCP-like"/>
    <property type="match status" value="3"/>
</dbReference>
<dbReference type="PANTHER" id="PTHR11102:SF147">
    <property type="entry name" value="SEL1L ADAPTOR SUBUNIT OF ERAD E3 UBIQUITIN LIGASE"/>
    <property type="match status" value="1"/>
</dbReference>